<evidence type="ECO:0000256" key="1">
    <source>
        <dbReference type="ARBA" id="ARBA00004570"/>
    </source>
</evidence>
<feature type="repeat" description="WD" evidence="7">
    <location>
        <begin position="1088"/>
        <end position="1129"/>
    </location>
</feature>
<dbReference type="SUPFAM" id="SSF50978">
    <property type="entry name" value="WD40 repeat-like"/>
    <property type="match status" value="1"/>
</dbReference>
<dbReference type="PROSITE" id="PS50294">
    <property type="entry name" value="WD_REPEATS_REGION"/>
    <property type="match status" value="6"/>
</dbReference>
<dbReference type="InterPro" id="IPR011047">
    <property type="entry name" value="Quinoprotein_ADH-like_sf"/>
</dbReference>
<dbReference type="SUPFAM" id="SSF50998">
    <property type="entry name" value="Quinoprotein alcohol dehydrogenase-like"/>
    <property type="match status" value="1"/>
</dbReference>
<sequence>MGFSLKRLFKRGRGKKWEKHADEPSSDIPNACATHVETGALLVNGSTTTPAIETQDETQPRSQDLWQTAYDQLDAGDQRRLMFLDEPGDNKNATRESDMLRITNTVIKTTEVRYDEYQRKGLRIKRSKGDDINIRDSALKIVSATLSFGDLISAVVNCDPTGYAAKVWGLVSMGLTMIQNHQELQASIFQASEFLTDVLSRCAFIETRCLGSSSSDLKVQQMLQNAIVRVYIAVLRYSANVVSIQQSGVGKRVCLSVTALTDQPLSALKAAIREEEGQLDRWIQFDQQQLWKNKAEQIISGIDNVLSGIQDVSREMELCKLTIAEGAAFDSYANQHEEECLPGTRTELLKEVTDWSLSTQGECIFWLNGMAGTGKSTVSRTVCKFLQEQGLLGGSFFFKRGKSDCGRAERFIPTIVRQIIIQEPRIIPNVRRAIQRDPSIATKSLGEQFNKLLLEPLLAVKDNPERTSFLVIVIDALDECDPENDIGLLLRLLPMISTQSSIRIRVFLTSRPEIPVREGFHNVSEDIHRSIGLHEIVECSIKHDILLFMNDRFEEMRRKLSVPQDWPGEKKIQDLVNMATPLFISAATMCRFIADRRWNPEQRLALVLGLGGNKNRSTSYISKLEHTYLPVFEQILRSGDEDEDEDEKEQLVQEYRMIVGTIIILENPLALISLAKFLNISTRDVSRRLDFLHSVLRIPDDEYAPIQLFHQSFRDFLLHPKVRTKTAFWIDEEYIHKETLFRCIEVMAQQKGGLSRNICQLSSEAVMRSDISEGVIQDTLPAELQYSCRHWIHHLQKGKYQITDHDEIHKFIQKHFLHWLEAMSALGLAAELVSGIKTLQSSVQPHSGRIVSKFLHDANRFILKNSWVANNAPLQLYAAALAFAPENSVVRDTFQSDIPKHFLKLPRVEENWNSQLLTLDIKNVNAMAFSPDSRLIASASIGSPVKLWDSITGLLLHTLDQIFYTSGLTFSPSGAHIACSSWDDAIQDHIVQLWDVDTGTLYMSFTQLASPVLSLAFSPDNRLLASGSSEDTIDLCDLANGAVIRTLEGHSNRVNALAISPDTKRIASGSNDKSVKLWELDTGNLLHTLEHNGAVRSVGFSPDNELMAIVPANREIWIWDAATGEIQQKVDFDWIELSIFSPERIVEATGFNCTQLSDRILSTLFHRFDGSSRDSWKLAISPNSDLLVSCSDDGTVRLCDTRIAATKLTLPGHSHPVAAVKLSPDEKLLGSVSSDHNVLLWDAATGDMLHTLEGYSGKSGTLSFSPESELVSFRPQSDSTCIQLWNTETGQLYRTLEDHSDSIDRVIFSPNCRQLATIDEESKVTLWDIETGELLYSIDGDGGWVCIAFSPSGKILASGSQNAVRVWDASTGILKQELQGHKNRVTVIAFSSDESLIASGSNDSKIRFWDLATGTLSQTLMDSGAINQLVFSTDGRLVASGTLSQTFRLWDREAENSLYVSNQHASHYRNGISNLRFSSDNTYLEADFGTFRIPFGERTNSLPDRRQDVILGDQWLHIGEEKVLWLPVEYRPKASAYYNGTFAIGSESGLVSFITVDMSGKVNGHS</sequence>
<dbReference type="InterPro" id="IPR056884">
    <property type="entry name" value="NPHP3-like_N"/>
</dbReference>
<evidence type="ECO:0000256" key="3">
    <source>
        <dbReference type="ARBA" id="ARBA00022737"/>
    </source>
</evidence>
<feature type="repeat" description="WD" evidence="7">
    <location>
        <begin position="1005"/>
        <end position="1046"/>
    </location>
</feature>
<feature type="repeat" description="WD" evidence="7">
    <location>
        <begin position="1210"/>
        <end position="1251"/>
    </location>
</feature>
<comment type="function">
    <text evidence="6">Involved in mitochondrial fission. Acts as an adapter protein required to form mitochondrial fission complexes. Formation of these complexes is required to promote constriction and fission of the mitochondrial compartment at a late step in mitochondrial division.</text>
</comment>
<dbReference type="PRINTS" id="PR00320">
    <property type="entry name" value="GPROTEINBRPT"/>
</dbReference>
<gene>
    <name evidence="9" type="ORF">BDV26DRAFT_292593</name>
</gene>
<dbReference type="GO" id="GO:0005634">
    <property type="term" value="C:nucleus"/>
    <property type="evidence" value="ECO:0007669"/>
    <property type="project" value="TreeGrafter"/>
</dbReference>
<evidence type="ECO:0000256" key="7">
    <source>
        <dbReference type="PROSITE-ProRule" id="PRU00221"/>
    </source>
</evidence>
<evidence type="ECO:0000256" key="6">
    <source>
        <dbReference type="ARBA" id="ARBA00043913"/>
    </source>
</evidence>
<keyword evidence="10" id="KW-1185">Reference proteome</keyword>
<evidence type="ECO:0000256" key="2">
    <source>
        <dbReference type="ARBA" id="ARBA00022574"/>
    </source>
</evidence>
<keyword evidence="3" id="KW-0677">Repeat</keyword>
<dbReference type="Gene3D" id="3.40.50.300">
    <property type="entry name" value="P-loop containing nucleotide triphosphate hydrolases"/>
    <property type="match status" value="1"/>
</dbReference>
<dbReference type="PROSITE" id="PS50082">
    <property type="entry name" value="WD_REPEATS_2"/>
    <property type="match status" value="8"/>
</dbReference>
<accession>A0A5N7B8P2</accession>
<dbReference type="InterPro" id="IPR027417">
    <property type="entry name" value="P-loop_NTPase"/>
</dbReference>
<reference evidence="9 10" key="1">
    <citation type="submission" date="2019-04" db="EMBL/GenBank/DDBJ databases">
        <title>Friends and foes A comparative genomics studyof 23 Aspergillus species from section Flavi.</title>
        <authorList>
            <consortium name="DOE Joint Genome Institute"/>
            <person name="Kjaerbolling I."/>
            <person name="Vesth T."/>
            <person name="Frisvad J.C."/>
            <person name="Nybo J.L."/>
            <person name="Theobald S."/>
            <person name="Kildgaard S."/>
            <person name="Isbrandt T."/>
            <person name="Kuo A."/>
            <person name="Sato A."/>
            <person name="Lyhne E.K."/>
            <person name="Kogle M.E."/>
            <person name="Wiebenga A."/>
            <person name="Kun R.S."/>
            <person name="Lubbers R.J."/>
            <person name="Makela M.R."/>
            <person name="Barry K."/>
            <person name="Chovatia M."/>
            <person name="Clum A."/>
            <person name="Daum C."/>
            <person name="Haridas S."/>
            <person name="He G."/>
            <person name="LaButti K."/>
            <person name="Lipzen A."/>
            <person name="Mondo S."/>
            <person name="Riley R."/>
            <person name="Salamov A."/>
            <person name="Simmons B.A."/>
            <person name="Magnuson J.K."/>
            <person name="Henrissat B."/>
            <person name="Mortensen U.H."/>
            <person name="Larsen T.O."/>
            <person name="Devries R.P."/>
            <person name="Grigoriev I.V."/>
            <person name="Machida M."/>
            <person name="Baker S.E."/>
            <person name="Andersen M.R."/>
        </authorList>
    </citation>
    <scope>NUCLEOTIDE SEQUENCE [LARGE SCALE GENOMIC DNA]</scope>
    <source>
        <strain evidence="9 10">IBT 29228</strain>
    </source>
</reference>
<dbReference type="CDD" id="cd00200">
    <property type="entry name" value="WD40"/>
    <property type="match status" value="2"/>
</dbReference>
<dbReference type="InterPro" id="IPR015943">
    <property type="entry name" value="WD40/YVTN_repeat-like_dom_sf"/>
</dbReference>
<dbReference type="SUPFAM" id="SSF52540">
    <property type="entry name" value="P-loop containing nucleoside triphosphate hydrolases"/>
    <property type="match status" value="1"/>
</dbReference>
<dbReference type="PANTHER" id="PTHR22847:SF637">
    <property type="entry name" value="WD REPEAT DOMAIN 5B"/>
    <property type="match status" value="1"/>
</dbReference>
<protein>
    <recommendedName>
        <fullName evidence="5">Mitochondrial division protein 1</fullName>
    </recommendedName>
</protein>
<dbReference type="PROSITE" id="PS00678">
    <property type="entry name" value="WD_REPEATS_1"/>
    <property type="match status" value="4"/>
</dbReference>
<dbReference type="InterPro" id="IPR001680">
    <property type="entry name" value="WD40_rpt"/>
</dbReference>
<dbReference type="SMART" id="SM00320">
    <property type="entry name" value="WD40"/>
    <property type="match status" value="11"/>
</dbReference>
<comment type="similarity">
    <text evidence="4">Belongs to the WD repeat MDV1/CAF4 family.</text>
</comment>
<organism evidence="9 10">
    <name type="scientific">Aspergillus bertholletiae</name>
    <dbReference type="NCBI Taxonomy" id="1226010"/>
    <lineage>
        <taxon>Eukaryota</taxon>
        <taxon>Fungi</taxon>
        <taxon>Dikarya</taxon>
        <taxon>Ascomycota</taxon>
        <taxon>Pezizomycotina</taxon>
        <taxon>Eurotiomycetes</taxon>
        <taxon>Eurotiomycetidae</taxon>
        <taxon>Eurotiales</taxon>
        <taxon>Aspergillaceae</taxon>
        <taxon>Aspergillus</taxon>
        <taxon>Aspergillus subgen. Circumdati</taxon>
    </lineage>
</organism>
<dbReference type="GO" id="GO:0005741">
    <property type="term" value="C:mitochondrial outer membrane"/>
    <property type="evidence" value="ECO:0007669"/>
    <property type="project" value="UniProtKB-SubCell"/>
</dbReference>
<dbReference type="Gene3D" id="2.130.10.10">
    <property type="entry name" value="YVTN repeat-like/Quinoprotein amine dehydrogenase"/>
    <property type="match status" value="5"/>
</dbReference>
<name>A0A5N7B8P2_9EURO</name>
<evidence type="ECO:0000259" key="8">
    <source>
        <dbReference type="Pfam" id="PF24883"/>
    </source>
</evidence>
<dbReference type="Pfam" id="PF00400">
    <property type="entry name" value="WD40"/>
    <property type="match status" value="10"/>
</dbReference>
<evidence type="ECO:0000313" key="10">
    <source>
        <dbReference type="Proteomes" id="UP000326198"/>
    </source>
</evidence>
<proteinExistence type="inferred from homology"/>
<feature type="repeat" description="WD" evidence="7">
    <location>
        <begin position="1378"/>
        <end position="1419"/>
    </location>
</feature>
<feature type="domain" description="Nephrocystin 3-like N-terminal" evidence="8">
    <location>
        <begin position="348"/>
        <end position="511"/>
    </location>
</feature>
<evidence type="ECO:0000256" key="4">
    <source>
        <dbReference type="ARBA" id="ARBA00038415"/>
    </source>
</evidence>
<dbReference type="PANTHER" id="PTHR22847">
    <property type="entry name" value="WD40 REPEAT PROTEIN"/>
    <property type="match status" value="1"/>
</dbReference>
<dbReference type="InterPro" id="IPR020472">
    <property type="entry name" value="WD40_PAC1"/>
</dbReference>
<keyword evidence="2 7" id="KW-0853">WD repeat</keyword>
<feature type="repeat" description="WD" evidence="7">
    <location>
        <begin position="1419"/>
        <end position="1460"/>
    </location>
</feature>
<evidence type="ECO:0000313" key="9">
    <source>
        <dbReference type="EMBL" id="KAE8378117.1"/>
    </source>
</evidence>
<dbReference type="Proteomes" id="UP000326198">
    <property type="component" value="Unassembled WGS sequence"/>
</dbReference>
<dbReference type="Pfam" id="PF24883">
    <property type="entry name" value="NPHP3_N"/>
    <property type="match status" value="1"/>
</dbReference>
<feature type="repeat" description="WD" evidence="7">
    <location>
        <begin position="1296"/>
        <end position="1337"/>
    </location>
</feature>
<dbReference type="EMBL" id="ML736213">
    <property type="protein sequence ID" value="KAE8378117.1"/>
    <property type="molecule type" value="Genomic_DNA"/>
</dbReference>
<comment type="subcellular location">
    <subcellularLocation>
        <location evidence="1">Mitochondrion outer membrane</location>
        <topology evidence="1">Peripheral membrane protein</topology>
        <orientation evidence="1">Cytoplasmic side</orientation>
    </subcellularLocation>
</comment>
<evidence type="ECO:0000256" key="5">
    <source>
        <dbReference type="ARBA" id="ARBA00039789"/>
    </source>
</evidence>
<dbReference type="InterPro" id="IPR036322">
    <property type="entry name" value="WD40_repeat_dom_sf"/>
</dbReference>
<dbReference type="OrthoDB" id="674604at2759"/>
<dbReference type="InterPro" id="IPR019775">
    <property type="entry name" value="WD40_repeat_CS"/>
</dbReference>
<feature type="repeat" description="WD" evidence="7">
    <location>
        <begin position="1047"/>
        <end position="1088"/>
    </location>
</feature>
<dbReference type="GO" id="GO:1990234">
    <property type="term" value="C:transferase complex"/>
    <property type="evidence" value="ECO:0007669"/>
    <property type="project" value="UniProtKB-ARBA"/>
</dbReference>
<feature type="repeat" description="WD" evidence="7">
    <location>
        <begin position="917"/>
        <end position="958"/>
    </location>
</feature>